<reference evidence="2 3" key="1">
    <citation type="submission" date="2020-08" db="EMBL/GenBank/DDBJ databases">
        <title>Sequencing the genomes of 1000 actinobacteria strains.</title>
        <authorList>
            <person name="Klenk H.-P."/>
        </authorList>
    </citation>
    <scope>NUCLEOTIDE SEQUENCE [LARGE SCALE GENOMIC DNA]</scope>
    <source>
        <strain evidence="2 3">DSM 43675</strain>
    </source>
</reference>
<dbReference type="Proteomes" id="UP000546324">
    <property type="component" value="Unassembled WGS sequence"/>
</dbReference>
<evidence type="ECO:0000313" key="2">
    <source>
        <dbReference type="EMBL" id="MBB6398906.1"/>
    </source>
</evidence>
<accession>A0A7X0G5X8</accession>
<dbReference type="RefSeq" id="WP_185030327.1">
    <property type="nucleotide sequence ID" value="NZ_JACHMQ010000001.1"/>
</dbReference>
<evidence type="ECO:0000313" key="3">
    <source>
        <dbReference type="Proteomes" id="UP000546324"/>
    </source>
</evidence>
<name>A0A7X0G5X8_9ACTN</name>
<sequence>MTGPDDLRAALGRLTSAERQTLAVRWGENARKWAGTSPHLGRVWELLAAQVADVDRMERARRAAGGDAPHTMRQAKTPRK</sequence>
<dbReference type="AlphaFoldDB" id="A0A7X0G5X8"/>
<feature type="region of interest" description="Disordered" evidence="1">
    <location>
        <begin position="60"/>
        <end position="80"/>
    </location>
</feature>
<evidence type="ECO:0000256" key="1">
    <source>
        <dbReference type="SAM" id="MobiDB-lite"/>
    </source>
</evidence>
<organism evidence="2 3">
    <name type="scientific">Actinomadura coerulea</name>
    <dbReference type="NCBI Taxonomy" id="46159"/>
    <lineage>
        <taxon>Bacteria</taxon>
        <taxon>Bacillati</taxon>
        <taxon>Actinomycetota</taxon>
        <taxon>Actinomycetes</taxon>
        <taxon>Streptosporangiales</taxon>
        <taxon>Thermomonosporaceae</taxon>
        <taxon>Actinomadura</taxon>
    </lineage>
</organism>
<keyword evidence="3" id="KW-1185">Reference proteome</keyword>
<protein>
    <submittedName>
        <fullName evidence="2">Uncharacterized protein</fullName>
    </submittedName>
</protein>
<proteinExistence type="predicted"/>
<comment type="caution">
    <text evidence="2">The sequence shown here is derived from an EMBL/GenBank/DDBJ whole genome shotgun (WGS) entry which is preliminary data.</text>
</comment>
<gene>
    <name evidence="2" type="ORF">BKA00_005820</name>
</gene>
<dbReference type="EMBL" id="JACHMQ010000001">
    <property type="protein sequence ID" value="MBB6398906.1"/>
    <property type="molecule type" value="Genomic_DNA"/>
</dbReference>